<dbReference type="SUPFAM" id="SSF56601">
    <property type="entry name" value="beta-lactamase/transpeptidase-like"/>
    <property type="match status" value="1"/>
</dbReference>
<keyword evidence="3" id="KW-1185">Reference proteome</keyword>
<dbReference type="InterPro" id="IPR012338">
    <property type="entry name" value="Beta-lactam/transpept-like"/>
</dbReference>
<dbReference type="EMBL" id="BAABID010000010">
    <property type="protein sequence ID" value="GAA4731075.1"/>
    <property type="molecule type" value="Genomic_DNA"/>
</dbReference>
<dbReference type="Pfam" id="PF00144">
    <property type="entry name" value="Beta-lactamase"/>
    <property type="match status" value="1"/>
</dbReference>
<evidence type="ECO:0000259" key="1">
    <source>
        <dbReference type="Pfam" id="PF00144"/>
    </source>
</evidence>
<feature type="domain" description="Beta-lactamase-related" evidence="1">
    <location>
        <begin position="12"/>
        <end position="317"/>
    </location>
</feature>
<comment type="caution">
    <text evidence="2">The sequence shown here is derived from an EMBL/GenBank/DDBJ whole genome shotgun (WGS) entry which is preliminary data.</text>
</comment>
<reference evidence="3" key="1">
    <citation type="journal article" date="2019" name="Int. J. Syst. Evol. Microbiol.">
        <title>The Global Catalogue of Microorganisms (GCM) 10K type strain sequencing project: providing services to taxonomists for standard genome sequencing and annotation.</title>
        <authorList>
            <consortium name="The Broad Institute Genomics Platform"/>
            <consortium name="The Broad Institute Genome Sequencing Center for Infectious Disease"/>
            <person name="Wu L."/>
            <person name="Ma J."/>
        </authorList>
    </citation>
    <scope>NUCLEOTIDE SEQUENCE [LARGE SCALE GENOMIC DNA]</scope>
    <source>
        <strain evidence="3">JCM 18063</strain>
    </source>
</reference>
<proteinExistence type="predicted"/>
<dbReference type="RefSeq" id="WP_172148953.1">
    <property type="nucleotide sequence ID" value="NZ_BAABID010000010.1"/>
</dbReference>
<evidence type="ECO:0000313" key="3">
    <source>
        <dbReference type="Proteomes" id="UP001500956"/>
    </source>
</evidence>
<sequence>MDLDEDRYGAAVARRAFSGVVAVDRGEVRLLRRAEGLAHRAAQVPVTPRTRFAVASGTKAFTALAVMRLVEDGVLTLDTPVRTFLGADLPLVDDDVTVEHLLTHTSGIGDYLDEEHWDPHDHVLRQPVHVFTSAEAFVAELDGHAQVAPPGRRFAYNNGAYVVLALVAERASGRPYHELVRTEVCDRAELRATGFLRSDALPGDTATGYLEDDGPATNVLHLPVLGVGDGGIYTTADDLHAFWRALFAGRIVAPDTVAAMTRPRHDVPAEGLRSAMGFWRRRTGRAVLIEGYDAGVSFRSTHDPLTGTTVSVLGNSSEGAWPVIDLVAELDDEAPEDDDPA</sequence>
<name>A0ABP8YLD9_9MICO</name>
<gene>
    <name evidence="2" type="ORF">GCM10023216_23800</name>
</gene>
<dbReference type="Gene3D" id="3.40.710.10">
    <property type="entry name" value="DD-peptidase/beta-lactamase superfamily"/>
    <property type="match status" value="1"/>
</dbReference>
<keyword evidence="2" id="KW-0378">Hydrolase</keyword>
<dbReference type="GO" id="GO:0016787">
    <property type="term" value="F:hydrolase activity"/>
    <property type="evidence" value="ECO:0007669"/>
    <property type="project" value="UniProtKB-KW"/>
</dbReference>
<dbReference type="PANTHER" id="PTHR43283">
    <property type="entry name" value="BETA-LACTAMASE-RELATED"/>
    <property type="match status" value="1"/>
</dbReference>
<accession>A0ABP8YLD9</accession>
<dbReference type="Proteomes" id="UP001500956">
    <property type="component" value="Unassembled WGS sequence"/>
</dbReference>
<evidence type="ECO:0000313" key="2">
    <source>
        <dbReference type="EMBL" id="GAA4731075.1"/>
    </source>
</evidence>
<organism evidence="2 3">
    <name type="scientific">Isoptericola chiayiensis</name>
    <dbReference type="NCBI Taxonomy" id="579446"/>
    <lineage>
        <taxon>Bacteria</taxon>
        <taxon>Bacillati</taxon>
        <taxon>Actinomycetota</taxon>
        <taxon>Actinomycetes</taxon>
        <taxon>Micrococcales</taxon>
        <taxon>Promicromonosporaceae</taxon>
        <taxon>Isoptericola</taxon>
    </lineage>
</organism>
<protein>
    <submittedName>
        <fullName evidence="2">Serine hydrolase domain-containing protein</fullName>
    </submittedName>
</protein>
<dbReference type="InterPro" id="IPR050789">
    <property type="entry name" value="Diverse_Enzym_Activities"/>
</dbReference>
<dbReference type="InterPro" id="IPR001466">
    <property type="entry name" value="Beta-lactam-related"/>
</dbReference>